<accession>A0AA88AHR6</accession>
<dbReference type="GO" id="GO:0032875">
    <property type="term" value="P:regulation of DNA endoreduplication"/>
    <property type="evidence" value="ECO:0007669"/>
    <property type="project" value="InterPro"/>
</dbReference>
<comment type="caution">
    <text evidence="4">The sequence shown here is derived from an EMBL/GenBank/DDBJ whole genome shotgun (WGS) entry which is preliminary data.</text>
</comment>
<organism evidence="4 5">
    <name type="scientific">Ficus carica</name>
    <name type="common">Common fig</name>
    <dbReference type="NCBI Taxonomy" id="3494"/>
    <lineage>
        <taxon>Eukaryota</taxon>
        <taxon>Viridiplantae</taxon>
        <taxon>Streptophyta</taxon>
        <taxon>Embryophyta</taxon>
        <taxon>Tracheophyta</taxon>
        <taxon>Spermatophyta</taxon>
        <taxon>Magnoliopsida</taxon>
        <taxon>eudicotyledons</taxon>
        <taxon>Gunneridae</taxon>
        <taxon>Pentapetalae</taxon>
        <taxon>rosids</taxon>
        <taxon>fabids</taxon>
        <taxon>Rosales</taxon>
        <taxon>Moraceae</taxon>
        <taxon>Ficeae</taxon>
        <taxon>Ficus</taxon>
    </lineage>
</organism>
<dbReference type="GO" id="GO:0004860">
    <property type="term" value="F:protein kinase inhibitor activity"/>
    <property type="evidence" value="ECO:0007669"/>
    <property type="project" value="UniProtKB-KW"/>
</dbReference>
<evidence type="ECO:0008006" key="6">
    <source>
        <dbReference type="Google" id="ProtNLM"/>
    </source>
</evidence>
<name>A0AA88AHR6_FICCA</name>
<evidence type="ECO:0000256" key="1">
    <source>
        <dbReference type="ARBA" id="ARBA00023013"/>
    </source>
</evidence>
<proteinExistence type="predicted"/>
<feature type="compositionally biased region" description="Basic and acidic residues" evidence="3">
    <location>
        <begin position="53"/>
        <end position="64"/>
    </location>
</feature>
<dbReference type="EMBL" id="BTGU01000043">
    <property type="protein sequence ID" value="GMN52819.1"/>
    <property type="molecule type" value="Genomic_DNA"/>
</dbReference>
<feature type="compositionally biased region" description="Polar residues" evidence="3">
    <location>
        <begin position="40"/>
        <end position="52"/>
    </location>
</feature>
<keyword evidence="5" id="KW-1185">Reference proteome</keyword>
<feature type="region of interest" description="Disordered" evidence="3">
    <location>
        <begin position="40"/>
        <end position="74"/>
    </location>
</feature>
<dbReference type="PANTHER" id="PTHR33142:SF13">
    <property type="entry name" value="CYCLIN-DEPENDENT PROTEIN KINASE INHIBITOR SMR1"/>
    <property type="match status" value="1"/>
</dbReference>
<dbReference type="InterPro" id="IPR040389">
    <property type="entry name" value="SMR"/>
</dbReference>
<dbReference type="Proteomes" id="UP001187192">
    <property type="component" value="Unassembled WGS sequence"/>
</dbReference>
<sequence length="138" mass="15640">MSTDLDFCQELPKIRLSPIQIQTPEPSEAKPEAARNIIQRLNNNDSRSSCADQNKEEEAAKEGDNEIESCRTPTSKEHRIPLILSCPPAPRKPARAPSCKRKLSELEFFDVVNRDEVEQFFRSSFAKASAKRSYCPCK</sequence>
<keyword evidence="2" id="KW-0131">Cell cycle</keyword>
<gene>
    <name evidence="4" type="ORF">TIFTF001_021957</name>
</gene>
<reference evidence="4" key="1">
    <citation type="submission" date="2023-07" db="EMBL/GenBank/DDBJ databases">
        <title>draft genome sequence of fig (Ficus carica).</title>
        <authorList>
            <person name="Takahashi T."/>
            <person name="Nishimura K."/>
        </authorList>
    </citation>
    <scope>NUCLEOTIDE SEQUENCE</scope>
</reference>
<evidence type="ECO:0000313" key="5">
    <source>
        <dbReference type="Proteomes" id="UP001187192"/>
    </source>
</evidence>
<evidence type="ECO:0000313" key="4">
    <source>
        <dbReference type="EMBL" id="GMN52819.1"/>
    </source>
</evidence>
<dbReference type="AlphaFoldDB" id="A0AA88AHR6"/>
<evidence type="ECO:0000256" key="3">
    <source>
        <dbReference type="SAM" id="MobiDB-lite"/>
    </source>
</evidence>
<dbReference type="Gramene" id="FCD_00015648-RA">
    <property type="protein sequence ID" value="FCD_00015648-RA:cds"/>
    <property type="gene ID" value="FCD_00015648"/>
</dbReference>
<keyword evidence="1" id="KW-0649">Protein kinase inhibitor</keyword>
<evidence type="ECO:0000256" key="2">
    <source>
        <dbReference type="ARBA" id="ARBA00023306"/>
    </source>
</evidence>
<dbReference type="PANTHER" id="PTHR33142">
    <property type="entry name" value="CYCLIN-DEPENDENT PROTEIN KINASE INHIBITOR SMR13"/>
    <property type="match status" value="1"/>
</dbReference>
<protein>
    <recommendedName>
        <fullName evidence="6">Cyclin-dependent protein kinase inhibitor SMR1-like</fullName>
    </recommendedName>
</protein>